<organism evidence="1 2">
    <name type="scientific">Elysia crispata</name>
    <name type="common">lettuce slug</name>
    <dbReference type="NCBI Taxonomy" id="231223"/>
    <lineage>
        <taxon>Eukaryota</taxon>
        <taxon>Metazoa</taxon>
        <taxon>Spiralia</taxon>
        <taxon>Lophotrochozoa</taxon>
        <taxon>Mollusca</taxon>
        <taxon>Gastropoda</taxon>
        <taxon>Heterobranchia</taxon>
        <taxon>Euthyneura</taxon>
        <taxon>Panpulmonata</taxon>
        <taxon>Sacoglossa</taxon>
        <taxon>Placobranchoidea</taxon>
        <taxon>Plakobranchidae</taxon>
        <taxon>Elysia</taxon>
    </lineage>
</organism>
<accession>A0AAE1E3N7</accession>
<protein>
    <submittedName>
        <fullName evidence="1">Uncharacterized protein</fullName>
    </submittedName>
</protein>
<sequence>MERLEETYLIMVRGGKRQKGPAIAATRYFKTNEDQQDSASHSPGEPSKFRVTAWSNIFRDDVLASLKAGLSDPGREIELALVFPGNQTSREED</sequence>
<evidence type="ECO:0000313" key="2">
    <source>
        <dbReference type="Proteomes" id="UP001283361"/>
    </source>
</evidence>
<dbReference type="Proteomes" id="UP001283361">
    <property type="component" value="Unassembled WGS sequence"/>
</dbReference>
<dbReference type="EMBL" id="JAWDGP010001459">
    <property type="protein sequence ID" value="KAK3791668.1"/>
    <property type="molecule type" value="Genomic_DNA"/>
</dbReference>
<reference evidence="1" key="1">
    <citation type="journal article" date="2023" name="G3 (Bethesda)">
        <title>A reference genome for the long-term kleptoplast-retaining sea slug Elysia crispata morphotype clarki.</title>
        <authorList>
            <person name="Eastman K.E."/>
            <person name="Pendleton A.L."/>
            <person name="Shaikh M.A."/>
            <person name="Suttiyut T."/>
            <person name="Ogas R."/>
            <person name="Tomko P."/>
            <person name="Gavelis G."/>
            <person name="Widhalm J.R."/>
            <person name="Wisecaver J.H."/>
        </authorList>
    </citation>
    <scope>NUCLEOTIDE SEQUENCE</scope>
    <source>
        <strain evidence="1">ECLA1</strain>
    </source>
</reference>
<name>A0AAE1E3N7_9GAST</name>
<comment type="caution">
    <text evidence="1">The sequence shown here is derived from an EMBL/GenBank/DDBJ whole genome shotgun (WGS) entry which is preliminary data.</text>
</comment>
<dbReference type="AlphaFoldDB" id="A0AAE1E3N7"/>
<keyword evidence="2" id="KW-1185">Reference proteome</keyword>
<gene>
    <name evidence="1" type="ORF">RRG08_012243</name>
</gene>
<proteinExistence type="predicted"/>
<evidence type="ECO:0000313" key="1">
    <source>
        <dbReference type="EMBL" id="KAK3791668.1"/>
    </source>
</evidence>